<evidence type="ECO:0000256" key="8">
    <source>
        <dbReference type="ARBA" id="ARBA00022741"/>
    </source>
</evidence>
<dbReference type="Gene3D" id="6.10.340.10">
    <property type="match status" value="1"/>
</dbReference>
<comment type="subcellular location">
    <subcellularLocation>
        <location evidence="2">Cell membrane</location>
        <topology evidence="2">Multi-pass membrane protein</topology>
    </subcellularLocation>
</comment>
<dbReference type="GO" id="GO:0016301">
    <property type="term" value="F:kinase activity"/>
    <property type="evidence" value="ECO:0007669"/>
    <property type="project" value="UniProtKB-KW"/>
</dbReference>
<evidence type="ECO:0000256" key="6">
    <source>
        <dbReference type="ARBA" id="ARBA00022679"/>
    </source>
</evidence>
<protein>
    <recommendedName>
        <fullName evidence="14">Sensor histidine kinase MtrB</fullName>
        <ecNumber evidence="3">2.7.13.3</ecNumber>
    </recommendedName>
</protein>
<keyword evidence="8" id="KW-0547">Nucleotide-binding</keyword>
<dbReference type="CDD" id="cd00075">
    <property type="entry name" value="HATPase"/>
    <property type="match status" value="1"/>
</dbReference>
<keyword evidence="10" id="KW-0067">ATP-binding</keyword>
<evidence type="ECO:0000256" key="11">
    <source>
        <dbReference type="ARBA" id="ARBA00022989"/>
    </source>
</evidence>
<evidence type="ECO:0000256" key="2">
    <source>
        <dbReference type="ARBA" id="ARBA00004651"/>
    </source>
</evidence>
<feature type="transmembrane region" description="Helical" evidence="15">
    <location>
        <begin position="54"/>
        <end position="77"/>
    </location>
</feature>
<dbReference type="Gene3D" id="1.10.287.130">
    <property type="match status" value="1"/>
</dbReference>
<evidence type="ECO:0000259" key="16">
    <source>
        <dbReference type="PROSITE" id="PS50109"/>
    </source>
</evidence>
<dbReference type="InterPro" id="IPR004358">
    <property type="entry name" value="Sig_transdc_His_kin-like_C"/>
</dbReference>
<dbReference type="InterPro" id="IPR003660">
    <property type="entry name" value="HAMP_dom"/>
</dbReference>
<dbReference type="InterPro" id="IPR005467">
    <property type="entry name" value="His_kinase_dom"/>
</dbReference>
<evidence type="ECO:0000256" key="3">
    <source>
        <dbReference type="ARBA" id="ARBA00012438"/>
    </source>
</evidence>
<accession>A0ABV5LR85</accession>
<evidence type="ECO:0000313" key="19">
    <source>
        <dbReference type="Proteomes" id="UP001589748"/>
    </source>
</evidence>
<evidence type="ECO:0000313" key="18">
    <source>
        <dbReference type="EMBL" id="MFB9376607.1"/>
    </source>
</evidence>
<evidence type="ECO:0000256" key="4">
    <source>
        <dbReference type="ARBA" id="ARBA00022475"/>
    </source>
</evidence>
<dbReference type="Pfam" id="PF00672">
    <property type="entry name" value="HAMP"/>
    <property type="match status" value="1"/>
</dbReference>
<dbReference type="InterPro" id="IPR003594">
    <property type="entry name" value="HATPase_dom"/>
</dbReference>
<evidence type="ECO:0000256" key="7">
    <source>
        <dbReference type="ARBA" id="ARBA00022692"/>
    </source>
</evidence>
<dbReference type="SUPFAM" id="SSF47384">
    <property type="entry name" value="Homodimeric domain of signal transducing histidine kinase"/>
    <property type="match status" value="1"/>
</dbReference>
<evidence type="ECO:0000256" key="12">
    <source>
        <dbReference type="ARBA" id="ARBA00023012"/>
    </source>
</evidence>
<dbReference type="InterPro" id="IPR003661">
    <property type="entry name" value="HisK_dim/P_dom"/>
</dbReference>
<reference evidence="18 19" key="1">
    <citation type="submission" date="2024-09" db="EMBL/GenBank/DDBJ databases">
        <authorList>
            <person name="Sun Q."/>
            <person name="Mori K."/>
        </authorList>
    </citation>
    <scope>NUCLEOTIDE SEQUENCE [LARGE SCALE GENOMIC DNA]</scope>
    <source>
        <strain evidence="18 19">TISTR 1856</strain>
    </source>
</reference>
<organism evidence="18 19">
    <name type="scientific">Kineococcus gynurae</name>
    <dbReference type="NCBI Taxonomy" id="452979"/>
    <lineage>
        <taxon>Bacteria</taxon>
        <taxon>Bacillati</taxon>
        <taxon>Actinomycetota</taxon>
        <taxon>Actinomycetes</taxon>
        <taxon>Kineosporiales</taxon>
        <taxon>Kineosporiaceae</taxon>
        <taxon>Kineococcus</taxon>
    </lineage>
</organism>
<dbReference type="SUPFAM" id="SSF158472">
    <property type="entry name" value="HAMP domain-like"/>
    <property type="match status" value="1"/>
</dbReference>
<dbReference type="PRINTS" id="PR00344">
    <property type="entry name" value="BCTRLSENSOR"/>
</dbReference>
<dbReference type="InterPro" id="IPR036890">
    <property type="entry name" value="HATPase_C_sf"/>
</dbReference>
<keyword evidence="9 18" id="KW-0418">Kinase</keyword>
<dbReference type="CDD" id="cd06225">
    <property type="entry name" value="HAMP"/>
    <property type="match status" value="1"/>
</dbReference>
<dbReference type="InterPro" id="IPR036097">
    <property type="entry name" value="HisK_dim/P_sf"/>
</dbReference>
<evidence type="ECO:0000256" key="9">
    <source>
        <dbReference type="ARBA" id="ARBA00022777"/>
    </source>
</evidence>
<evidence type="ECO:0000256" key="14">
    <source>
        <dbReference type="ARBA" id="ARBA00035305"/>
    </source>
</evidence>
<feature type="domain" description="HAMP" evidence="17">
    <location>
        <begin position="256"/>
        <end position="308"/>
    </location>
</feature>
<keyword evidence="5" id="KW-0597">Phosphoprotein</keyword>
<dbReference type="Gene3D" id="3.30.565.10">
    <property type="entry name" value="Histidine kinase-like ATPase, C-terminal domain"/>
    <property type="match status" value="1"/>
</dbReference>
<name>A0ABV5LR85_9ACTN</name>
<dbReference type="EC" id="2.7.13.3" evidence="3"/>
<evidence type="ECO:0000256" key="1">
    <source>
        <dbReference type="ARBA" id="ARBA00000085"/>
    </source>
</evidence>
<feature type="domain" description="Histidine kinase" evidence="16">
    <location>
        <begin position="323"/>
        <end position="540"/>
    </location>
</feature>
<feature type="transmembrane region" description="Helical" evidence="15">
    <location>
        <begin position="236"/>
        <end position="255"/>
    </location>
</feature>
<dbReference type="PROSITE" id="PS50885">
    <property type="entry name" value="HAMP"/>
    <property type="match status" value="1"/>
</dbReference>
<dbReference type="Pfam" id="PF02518">
    <property type="entry name" value="HATPase_c"/>
    <property type="match status" value="1"/>
</dbReference>
<dbReference type="SUPFAM" id="SSF55874">
    <property type="entry name" value="ATPase domain of HSP90 chaperone/DNA topoisomerase II/histidine kinase"/>
    <property type="match status" value="1"/>
</dbReference>
<keyword evidence="19" id="KW-1185">Reference proteome</keyword>
<keyword evidence="4" id="KW-1003">Cell membrane</keyword>
<dbReference type="Proteomes" id="UP001589748">
    <property type="component" value="Unassembled WGS sequence"/>
</dbReference>
<evidence type="ECO:0000256" key="15">
    <source>
        <dbReference type="SAM" id="Phobius"/>
    </source>
</evidence>
<keyword evidence="12" id="KW-0902">Two-component regulatory system</keyword>
<dbReference type="InterPro" id="IPR047669">
    <property type="entry name" value="MtrAB_MtrB"/>
</dbReference>
<sequence>MTGPGATATASGSRRQLWVRRLRRFEAMGRLPGWLVRTVLRGLSQWRSSLQTRVVFLTTGLSLVVVVVVGTFLLEGIGDGLVEERQRLSFADAARGAATAQASFDGSPTPETAAAEEQLAGDVVSRLEGTGADRVRGVLLLRAPASAQGGDATGVGEVRDILSDGLSASDVPEELREQVESSGSQQGQLVRLSDAAAPSFIVGSMVTLPRAGEYELYFVYTLAPEQQTIDLVRTTFVGGAVALVLLIGAVAWVVARTVVGPVRAAAGTAERLASGRLDERMRVRGSDDLARLGTAFNAMAAAMQDHIGRLEELSRLQQRFVSDVSHELRTPLTTIRMAGEVLHDARGEFDPMTARSAELLLTQLERFDVLLQDLLEISRFDAGAAALEADPIDMRVLVHRVVEHTADLAERRGSSVRVVEPASPCTAEMDSRRIERVLRNLLGNAIEHGEARPIEITVVCDEHAVAVGVRDHGVGLSATHLPRVFDRFWRADPARARTTGGSGLGLAISLEDTRLHRGWLEVWGHPGEGCHFVLTVPRTAGSTLPGSPLPVVPLSWREPVAALLSGPADPGQPR</sequence>
<comment type="caution">
    <text evidence="18">The sequence shown here is derived from an EMBL/GenBank/DDBJ whole genome shotgun (WGS) entry which is preliminary data.</text>
</comment>
<keyword evidence="7 15" id="KW-0812">Transmembrane</keyword>
<keyword evidence="13 15" id="KW-0472">Membrane</keyword>
<evidence type="ECO:0000256" key="10">
    <source>
        <dbReference type="ARBA" id="ARBA00022840"/>
    </source>
</evidence>
<keyword evidence="6" id="KW-0808">Transferase</keyword>
<dbReference type="PANTHER" id="PTHR43547:SF2">
    <property type="entry name" value="HYBRID SIGNAL TRANSDUCTION HISTIDINE KINASE C"/>
    <property type="match status" value="1"/>
</dbReference>
<gene>
    <name evidence="18" type="primary">mtrB</name>
    <name evidence="18" type="ORF">ACFFVI_06470</name>
</gene>
<dbReference type="SMART" id="SM00304">
    <property type="entry name" value="HAMP"/>
    <property type="match status" value="1"/>
</dbReference>
<dbReference type="SMART" id="SM00387">
    <property type="entry name" value="HATPase_c"/>
    <property type="match status" value="1"/>
</dbReference>
<dbReference type="PANTHER" id="PTHR43547">
    <property type="entry name" value="TWO-COMPONENT HISTIDINE KINASE"/>
    <property type="match status" value="1"/>
</dbReference>
<evidence type="ECO:0000256" key="13">
    <source>
        <dbReference type="ARBA" id="ARBA00023136"/>
    </source>
</evidence>
<dbReference type="NCBIfam" id="NF040691">
    <property type="entry name" value="MtrAB_MtrB"/>
    <property type="match status" value="1"/>
</dbReference>
<dbReference type="SMART" id="SM00388">
    <property type="entry name" value="HisKA"/>
    <property type="match status" value="1"/>
</dbReference>
<evidence type="ECO:0000259" key="17">
    <source>
        <dbReference type="PROSITE" id="PS50885"/>
    </source>
</evidence>
<dbReference type="RefSeq" id="WP_380136123.1">
    <property type="nucleotide sequence ID" value="NZ_JBHLUI010000003.1"/>
</dbReference>
<dbReference type="EMBL" id="JBHMDM010000004">
    <property type="protein sequence ID" value="MFB9376607.1"/>
    <property type="molecule type" value="Genomic_DNA"/>
</dbReference>
<dbReference type="CDD" id="cd00082">
    <property type="entry name" value="HisKA"/>
    <property type="match status" value="1"/>
</dbReference>
<evidence type="ECO:0000256" key="5">
    <source>
        <dbReference type="ARBA" id="ARBA00022553"/>
    </source>
</evidence>
<comment type="catalytic activity">
    <reaction evidence="1">
        <text>ATP + protein L-histidine = ADP + protein N-phospho-L-histidine.</text>
        <dbReference type="EC" id="2.7.13.3"/>
    </reaction>
</comment>
<keyword evidence="11 15" id="KW-1133">Transmembrane helix</keyword>
<proteinExistence type="predicted"/>
<dbReference type="Pfam" id="PF00512">
    <property type="entry name" value="HisKA"/>
    <property type="match status" value="1"/>
</dbReference>
<dbReference type="PROSITE" id="PS50109">
    <property type="entry name" value="HIS_KIN"/>
    <property type="match status" value="1"/>
</dbReference>